<keyword evidence="4" id="KW-1185">Reference proteome</keyword>
<feature type="signal peptide" evidence="1">
    <location>
        <begin position="1"/>
        <end position="33"/>
    </location>
</feature>
<reference evidence="4" key="1">
    <citation type="journal article" date="2019" name="Int. J. Syst. Evol. Microbiol.">
        <title>The Global Catalogue of Microorganisms (GCM) 10K type strain sequencing project: providing services to taxonomists for standard genome sequencing and annotation.</title>
        <authorList>
            <consortium name="The Broad Institute Genomics Platform"/>
            <consortium name="The Broad Institute Genome Sequencing Center for Infectious Disease"/>
            <person name="Wu L."/>
            <person name="Ma J."/>
        </authorList>
    </citation>
    <scope>NUCLEOTIDE SEQUENCE [LARGE SCALE GENOMIC DNA]</scope>
    <source>
        <strain evidence="4">ICMP 19430</strain>
    </source>
</reference>
<feature type="domain" description="Bacterial Ig-like" evidence="2">
    <location>
        <begin position="492"/>
        <end position="573"/>
    </location>
</feature>
<proteinExistence type="predicted"/>
<dbReference type="RefSeq" id="WP_378404294.1">
    <property type="nucleotide sequence ID" value="NZ_JBHTCS010000012.1"/>
</dbReference>
<protein>
    <submittedName>
        <fullName evidence="3">Ig-like domain-containing protein</fullName>
    </submittedName>
</protein>
<keyword evidence="1" id="KW-0732">Signal</keyword>
<evidence type="ECO:0000313" key="3">
    <source>
        <dbReference type="EMBL" id="MFC7448338.1"/>
    </source>
</evidence>
<name>A0ABW2RXU4_9NOCA</name>
<sequence length="596" mass="58936">MLLSKTRRAATPIIAAVAAMGLLLGGAAGTAAADPTPPPPASSGDKTADNLRWNLSLTAVNGTAVNPATPGVNVVHPGDTVTYTAKIWKTAGIGRYMTAIRQIQPAGFEYLSHTISKQSNVTNEGAAGVKATCTGGGCNSVPILGTKGYLDNVNFDVTYKIPTTQAFGDYNAGFVFDVYAFSTQSGANPAGAWVRVVDPNVNTTTDLQVPATAKTGTPVDLTANVGPANAVGTVQFKDGDANIGGPVGVANGNATLSHTFDSVGAHNISAVFTAGAGFHNSASGVKTVDVTADTTTAIQVQATALVGDDVQVTATVTPATAVGTVQFKDGETNVGEPVPVVGGTASITRKFDEAGTHSFVGVFTGTAGYTDSVSPPAELTVKDADWGTTTTVLEPVTAVVGTSVNLSATVHPIPSGGSVKFLVNGAEVGTAPVGTGDGVAILPHTFGAAGTANVVAEFTGTTGFTGSTSSGFTVTVTEPDTREATTTALAVTGNAAVGQAMQFKATVAPAGANGTVQFKVGTTPIGAPVAVVGGVATLSHTFAEEGTYGVTASFIGGAGFKDSVSGPSVVNVAAAGTPGGGTGSLDTGSLTSLFGS</sequence>
<organism evidence="3 4">
    <name type="scientific">Rhodococcus daqingensis</name>
    <dbReference type="NCBI Taxonomy" id="2479363"/>
    <lineage>
        <taxon>Bacteria</taxon>
        <taxon>Bacillati</taxon>
        <taxon>Actinomycetota</taxon>
        <taxon>Actinomycetes</taxon>
        <taxon>Mycobacteriales</taxon>
        <taxon>Nocardiaceae</taxon>
        <taxon>Rhodococcus</taxon>
    </lineage>
</organism>
<dbReference type="Proteomes" id="UP001596484">
    <property type="component" value="Unassembled WGS sequence"/>
</dbReference>
<feature type="domain" description="Bacterial Ig-like" evidence="2">
    <location>
        <begin position="209"/>
        <end position="291"/>
    </location>
</feature>
<dbReference type="Gene3D" id="2.60.40.10">
    <property type="entry name" value="Immunoglobulins"/>
    <property type="match status" value="4"/>
</dbReference>
<gene>
    <name evidence="3" type="ORF">ACFQS9_10600</name>
</gene>
<evidence type="ECO:0000256" key="1">
    <source>
        <dbReference type="SAM" id="SignalP"/>
    </source>
</evidence>
<dbReference type="InterPro" id="IPR032109">
    <property type="entry name" value="Big_3_5"/>
</dbReference>
<comment type="caution">
    <text evidence="3">The sequence shown here is derived from an EMBL/GenBank/DDBJ whole genome shotgun (WGS) entry which is preliminary data.</text>
</comment>
<accession>A0ABW2RXU4</accession>
<feature type="domain" description="Bacterial Ig-like" evidence="2">
    <location>
        <begin position="301"/>
        <end position="381"/>
    </location>
</feature>
<dbReference type="Pfam" id="PF16640">
    <property type="entry name" value="Big_3_5"/>
    <property type="match status" value="4"/>
</dbReference>
<feature type="chain" id="PRO_5045221468" evidence="1">
    <location>
        <begin position="34"/>
        <end position="596"/>
    </location>
</feature>
<feature type="domain" description="Bacterial Ig-like" evidence="2">
    <location>
        <begin position="394"/>
        <end position="477"/>
    </location>
</feature>
<dbReference type="InterPro" id="IPR013783">
    <property type="entry name" value="Ig-like_fold"/>
</dbReference>
<evidence type="ECO:0000313" key="4">
    <source>
        <dbReference type="Proteomes" id="UP001596484"/>
    </source>
</evidence>
<evidence type="ECO:0000259" key="2">
    <source>
        <dbReference type="Pfam" id="PF16640"/>
    </source>
</evidence>
<dbReference type="EMBL" id="JBHTCS010000012">
    <property type="protein sequence ID" value="MFC7448338.1"/>
    <property type="molecule type" value="Genomic_DNA"/>
</dbReference>